<evidence type="ECO:0000313" key="2">
    <source>
        <dbReference type="EMBL" id="GIF01614.1"/>
    </source>
</evidence>
<dbReference type="SUPFAM" id="SSF82171">
    <property type="entry name" value="DPP6 N-terminal domain-like"/>
    <property type="match status" value="1"/>
</dbReference>
<gene>
    <name evidence="2" type="ORF">Ari01nite_90780</name>
</gene>
<dbReference type="EMBL" id="BOMV01000107">
    <property type="protein sequence ID" value="GIF01614.1"/>
    <property type="molecule type" value="Genomic_DNA"/>
</dbReference>
<dbReference type="InterPro" id="IPR029058">
    <property type="entry name" value="AB_hydrolase_fold"/>
</dbReference>
<dbReference type="Proteomes" id="UP000636960">
    <property type="component" value="Unassembled WGS sequence"/>
</dbReference>
<dbReference type="GO" id="GO:0006508">
    <property type="term" value="P:proteolysis"/>
    <property type="evidence" value="ECO:0007669"/>
    <property type="project" value="InterPro"/>
</dbReference>
<evidence type="ECO:0000313" key="3">
    <source>
        <dbReference type="Proteomes" id="UP000636960"/>
    </source>
</evidence>
<dbReference type="AlphaFoldDB" id="A0A919KAN4"/>
<dbReference type="InterPro" id="IPR050585">
    <property type="entry name" value="Xaa-Pro_dipeptidyl-ppase/CocE"/>
</dbReference>
<sequence length="593" mass="64508">MTSPLPALSAAAAAAESVTFDEVRATEDHVWWLQTSPQEQGRVALRYMTDDGTVHEATAPGTSVGSDLHGYGGGAYAVLGRQAWYVDAATGNIMLSTKGDHARVVAEPRQPDECYGDLAVDRGALWCVRGTNSGDKLLRILPDGTQQVVAATDGFYGSPRPRDGTVAWLRWDSDRMPWDGSDLVVADYPNADVVNPRRVSGGRNESVTQPCWDSHGRLWFLSDRNGWWNLYRTDGRDMQPIVQTEVDLAPPEWEAGYRSFVPLPNDGAIVIEHNGFQHRLQIYSGETVTPLATPFTSFKPYLATQGRSVLGIAASPTLTPHIFRLDPERPDDLWQYPRRKASGPTWNLAVADHLRIATRSTEEINALIYPPANAAEAWCAPLIVRAHPGPTSAVNNRLDWHIQFLTSNGFAVADVDYRGSAGYGRAFRQSLYGRWGEFDVQDCAIVAEHLLAAGKTQAGQVFITGASAGGYTALHAVSKPSVFSGAVARSAIVNPTQWQTTAPRWQRPHAAALSGPAGPVRAEAVNRPTLLIHGADDHVAPIGDVAQLARQLTTRGVPCQLMILNARHDLSAQQVAASALQAELAFYRHHMSP</sequence>
<dbReference type="Pfam" id="PF00326">
    <property type="entry name" value="Peptidase_S9"/>
    <property type="match status" value="1"/>
</dbReference>
<dbReference type="PANTHER" id="PTHR43056">
    <property type="entry name" value="PEPTIDASE S9 PROLYL OLIGOPEPTIDASE"/>
    <property type="match status" value="1"/>
</dbReference>
<dbReference type="Gene3D" id="3.40.50.1820">
    <property type="entry name" value="alpha/beta hydrolase"/>
    <property type="match status" value="1"/>
</dbReference>
<keyword evidence="3" id="KW-1185">Reference proteome</keyword>
<name>A0A919KAN4_9ACTN</name>
<dbReference type="RefSeq" id="WP_203790424.1">
    <property type="nucleotide sequence ID" value="NZ_BOMV01000107.1"/>
</dbReference>
<feature type="domain" description="Peptidase S9 prolyl oligopeptidase catalytic" evidence="1">
    <location>
        <begin position="397"/>
        <end position="591"/>
    </location>
</feature>
<dbReference type="GO" id="GO:0008236">
    <property type="term" value="F:serine-type peptidase activity"/>
    <property type="evidence" value="ECO:0007669"/>
    <property type="project" value="InterPro"/>
</dbReference>
<comment type="caution">
    <text evidence="2">The sequence shown here is derived from an EMBL/GenBank/DDBJ whole genome shotgun (WGS) entry which is preliminary data.</text>
</comment>
<dbReference type="InterPro" id="IPR011042">
    <property type="entry name" value="6-blade_b-propeller_TolB-like"/>
</dbReference>
<dbReference type="PANTHER" id="PTHR43056:SF5">
    <property type="entry name" value="PEPTIDASE S9 PROLYL OLIGOPEPTIDASE CATALYTIC DOMAIN-CONTAINING PROTEIN"/>
    <property type="match status" value="1"/>
</dbReference>
<proteinExistence type="predicted"/>
<dbReference type="InterPro" id="IPR001375">
    <property type="entry name" value="Peptidase_S9_cat"/>
</dbReference>
<reference evidence="2" key="1">
    <citation type="submission" date="2021-01" db="EMBL/GenBank/DDBJ databases">
        <title>Whole genome shotgun sequence of Actinoplanes rishiriensis NBRC 108556.</title>
        <authorList>
            <person name="Komaki H."/>
            <person name="Tamura T."/>
        </authorList>
    </citation>
    <scope>NUCLEOTIDE SEQUENCE</scope>
    <source>
        <strain evidence="2">NBRC 108556</strain>
    </source>
</reference>
<protein>
    <submittedName>
        <fullName evidence="2">Peptidase</fullName>
    </submittedName>
</protein>
<dbReference type="Gene3D" id="2.120.10.30">
    <property type="entry name" value="TolB, C-terminal domain"/>
    <property type="match status" value="1"/>
</dbReference>
<dbReference type="SUPFAM" id="SSF53474">
    <property type="entry name" value="alpha/beta-Hydrolases"/>
    <property type="match status" value="1"/>
</dbReference>
<evidence type="ECO:0000259" key="1">
    <source>
        <dbReference type="Pfam" id="PF00326"/>
    </source>
</evidence>
<organism evidence="2 3">
    <name type="scientific">Paractinoplanes rishiriensis</name>
    <dbReference type="NCBI Taxonomy" id="1050105"/>
    <lineage>
        <taxon>Bacteria</taxon>
        <taxon>Bacillati</taxon>
        <taxon>Actinomycetota</taxon>
        <taxon>Actinomycetes</taxon>
        <taxon>Micromonosporales</taxon>
        <taxon>Micromonosporaceae</taxon>
        <taxon>Paractinoplanes</taxon>
    </lineage>
</organism>
<accession>A0A919KAN4</accession>